<gene>
    <name evidence="2" type="ORF">Psuf_091930</name>
</gene>
<accession>A0A6F8Z0C4</accession>
<organism evidence="2 3">
    <name type="scientific">Phytohabitans suffuscus</name>
    <dbReference type="NCBI Taxonomy" id="624315"/>
    <lineage>
        <taxon>Bacteria</taxon>
        <taxon>Bacillati</taxon>
        <taxon>Actinomycetota</taxon>
        <taxon>Actinomycetes</taxon>
        <taxon>Micromonosporales</taxon>
        <taxon>Micromonosporaceae</taxon>
    </lineage>
</organism>
<dbReference type="AlphaFoldDB" id="A0A6F8Z0C4"/>
<reference evidence="2 3" key="2">
    <citation type="submission" date="2020-03" db="EMBL/GenBank/DDBJ databases">
        <authorList>
            <person name="Ichikawa N."/>
            <person name="Kimura A."/>
            <person name="Kitahashi Y."/>
            <person name="Uohara A."/>
        </authorList>
    </citation>
    <scope>NUCLEOTIDE SEQUENCE [LARGE SCALE GENOMIC DNA]</scope>
    <source>
        <strain evidence="2 3">NBRC 105367</strain>
    </source>
</reference>
<evidence type="ECO:0000313" key="3">
    <source>
        <dbReference type="Proteomes" id="UP000503011"/>
    </source>
</evidence>
<dbReference type="EMBL" id="AP022871">
    <property type="protein sequence ID" value="BCB91880.1"/>
    <property type="molecule type" value="Genomic_DNA"/>
</dbReference>
<dbReference type="KEGG" id="psuu:Psuf_091930"/>
<protein>
    <submittedName>
        <fullName evidence="2">Uncharacterized protein</fullName>
    </submittedName>
</protein>
<evidence type="ECO:0000256" key="1">
    <source>
        <dbReference type="SAM" id="MobiDB-lite"/>
    </source>
</evidence>
<keyword evidence="3" id="KW-1185">Reference proteome</keyword>
<reference evidence="2 3" key="1">
    <citation type="submission" date="2020-03" db="EMBL/GenBank/DDBJ databases">
        <title>Whole genome shotgun sequence of Phytohabitans suffuscus NBRC 105367.</title>
        <authorList>
            <person name="Komaki H."/>
            <person name="Tamura T."/>
        </authorList>
    </citation>
    <scope>NUCLEOTIDE SEQUENCE [LARGE SCALE GENOMIC DNA]</scope>
    <source>
        <strain evidence="2 3">NBRC 105367</strain>
    </source>
</reference>
<dbReference type="RefSeq" id="WP_173165408.1">
    <property type="nucleotide sequence ID" value="NZ_AP022871.1"/>
</dbReference>
<feature type="region of interest" description="Disordered" evidence="1">
    <location>
        <begin position="1"/>
        <end position="53"/>
    </location>
</feature>
<proteinExistence type="predicted"/>
<dbReference type="Proteomes" id="UP000503011">
    <property type="component" value="Chromosome"/>
</dbReference>
<name>A0A6F8Z0C4_9ACTN</name>
<evidence type="ECO:0000313" key="2">
    <source>
        <dbReference type="EMBL" id="BCB91880.1"/>
    </source>
</evidence>
<sequence length="53" mass="6021">MSDESTRWRVMNRRRATPPDQKRPVVKPGAAERERRADPDPDRDAGDEDGDAS</sequence>
<feature type="compositionally biased region" description="Basic and acidic residues" evidence="1">
    <location>
        <begin position="30"/>
        <end position="44"/>
    </location>
</feature>